<feature type="signal peptide" evidence="5">
    <location>
        <begin position="1"/>
        <end position="25"/>
    </location>
</feature>
<evidence type="ECO:0000313" key="6">
    <source>
        <dbReference type="EMBL" id="MBO0949297.1"/>
    </source>
</evidence>
<dbReference type="RefSeq" id="WP_207329268.1">
    <property type="nucleotide sequence ID" value="NZ_JAFMYW010000003.1"/>
</dbReference>
<dbReference type="PANTHER" id="PTHR36175:SF1">
    <property type="entry name" value="CYANOPHYCINASE"/>
    <property type="match status" value="1"/>
</dbReference>
<feature type="chain" id="PRO_5046659698" evidence="5">
    <location>
        <begin position="26"/>
        <end position="345"/>
    </location>
</feature>
<keyword evidence="7" id="KW-1185">Reference proteome</keyword>
<keyword evidence="3" id="KW-0378">Hydrolase</keyword>
<reference evidence="6 7" key="1">
    <citation type="submission" date="2021-03" db="EMBL/GenBank/DDBJ databases">
        <title>Fibrella sp. HMF5405 genome sequencing and assembly.</title>
        <authorList>
            <person name="Kang H."/>
            <person name="Kim H."/>
            <person name="Bae S."/>
            <person name="Joh K."/>
        </authorList>
    </citation>
    <scope>NUCLEOTIDE SEQUENCE [LARGE SCALE GENOMIC DNA]</scope>
    <source>
        <strain evidence="6 7">HMF5405</strain>
    </source>
</reference>
<dbReference type="Gene3D" id="3.40.50.880">
    <property type="match status" value="1"/>
</dbReference>
<organism evidence="6 7">
    <name type="scientific">Fibrella forsythiae</name>
    <dbReference type="NCBI Taxonomy" id="2817061"/>
    <lineage>
        <taxon>Bacteria</taxon>
        <taxon>Pseudomonadati</taxon>
        <taxon>Bacteroidota</taxon>
        <taxon>Cytophagia</taxon>
        <taxon>Cytophagales</taxon>
        <taxon>Spirosomataceae</taxon>
        <taxon>Fibrella</taxon>
    </lineage>
</organism>
<dbReference type="SUPFAM" id="SSF52317">
    <property type="entry name" value="Class I glutamine amidotransferase-like"/>
    <property type="match status" value="1"/>
</dbReference>
<proteinExistence type="inferred from homology"/>
<keyword evidence="5" id="KW-0732">Signal</keyword>
<dbReference type="PANTHER" id="PTHR36175">
    <property type="entry name" value="CYANOPHYCINASE"/>
    <property type="match status" value="1"/>
</dbReference>
<name>A0ABS3JH16_9BACT</name>
<dbReference type="InterPro" id="IPR005320">
    <property type="entry name" value="Peptidase_S51"/>
</dbReference>
<dbReference type="EMBL" id="JAFMYW010000003">
    <property type="protein sequence ID" value="MBO0949297.1"/>
    <property type="molecule type" value="Genomic_DNA"/>
</dbReference>
<sequence length="345" mass="36996">MSLSTYSFSYWLACLWLLAAPAAYKQQTTEPVCVSTAGPTTWLTGDAADVTTSTTPGILLAGGSTDVAEAMRWFLKKSGGGDVVILRASGSDGYNTYLYTTLGETVNSVETILLNSAEWVNDEAVVQKIRNAEALFIAGGDQGNYVKYWKDSKVETAINYLINSKKVPVGGTSAGCAVLGQIYYPAFNESLTSAEALSDPYHANLMLGRNDFIDAPFMANTITDTHFAQRNRQGRLVAFLARMRTDWNVTGRGIGVSEKTAVGIEPTGMATVFGSGVAYFVTPASSGKPEQCVAGKPLVWSANKKAICVAEVQSAGTFNLKTWTAPDGKEPTYWSVTNEGFQTMP</sequence>
<dbReference type="CDD" id="cd03145">
    <property type="entry name" value="GAT1_cyanophycinase"/>
    <property type="match status" value="1"/>
</dbReference>
<accession>A0ABS3JH16</accession>
<evidence type="ECO:0000256" key="4">
    <source>
        <dbReference type="ARBA" id="ARBA00022825"/>
    </source>
</evidence>
<keyword evidence="2" id="KW-0645">Protease</keyword>
<dbReference type="InterPro" id="IPR029062">
    <property type="entry name" value="Class_I_gatase-like"/>
</dbReference>
<comment type="similarity">
    <text evidence="1">Belongs to the peptidase S51 family.</text>
</comment>
<dbReference type="Proteomes" id="UP000664628">
    <property type="component" value="Unassembled WGS sequence"/>
</dbReference>
<evidence type="ECO:0000256" key="5">
    <source>
        <dbReference type="SAM" id="SignalP"/>
    </source>
</evidence>
<dbReference type="Pfam" id="PF03575">
    <property type="entry name" value="Peptidase_S51"/>
    <property type="match status" value="1"/>
</dbReference>
<comment type="caution">
    <text evidence="6">The sequence shown here is derived from an EMBL/GenBank/DDBJ whole genome shotgun (WGS) entry which is preliminary data.</text>
</comment>
<evidence type="ECO:0000256" key="2">
    <source>
        <dbReference type="ARBA" id="ARBA00022670"/>
    </source>
</evidence>
<evidence type="ECO:0000313" key="7">
    <source>
        <dbReference type="Proteomes" id="UP000664628"/>
    </source>
</evidence>
<protein>
    <submittedName>
        <fullName evidence="6">Cyanophycinase</fullName>
    </submittedName>
</protein>
<keyword evidence="4" id="KW-0720">Serine protease</keyword>
<evidence type="ECO:0000256" key="1">
    <source>
        <dbReference type="ARBA" id="ARBA00006534"/>
    </source>
</evidence>
<evidence type="ECO:0000256" key="3">
    <source>
        <dbReference type="ARBA" id="ARBA00022801"/>
    </source>
</evidence>
<gene>
    <name evidence="6" type="ORF">J2I46_11940</name>
</gene>